<reference evidence="1 2" key="1">
    <citation type="submission" date="2016-10" db="EMBL/GenBank/DDBJ databases">
        <authorList>
            <person name="de Groot N.N."/>
        </authorList>
    </citation>
    <scope>NUCLEOTIDE SEQUENCE [LARGE SCALE GENOMIC DNA]</scope>
    <source>
        <strain evidence="1 2">R5</strain>
    </source>
</reference>
<gene>
    <name evidence="1" type="ORF">SAMN05216337_1002157</name>
</gene>
<proteinExistence type="predicted"/>
<organism evidence="1 2">
    <name type="scientific">Bradyrhizobium brasilense</name>
    <dbReference type="NCBI Taxonomy" id="1419277"/>
    <lineage>
        <taxon>Bacteria</taxon>
        <taxon>Pseudomonadati</taxon>
        <taxon>Pseudomonadota</taxon>
        <taxon>Alphaproteobacteria</taxon>
        <taxon>Hyphomicrobiales</taxon>
        <taxon>Nitrobacteraceae</taxon>
        <taxon>Bradyrhizobium</taxon>
    </lineage>
</organism>
<evidence type="ECO:0000313" key="1">
    <source>
        <dbReference type="EMBL" id="SDC32576.1"/>
    </source>
</evidence>
<sequence length="30" mass="3224">MTPTAPSNCDHGLCECSGTQSIQKCLGMFY</sequence>
<evidence type="ECO:0000313" key="2">
    <source>
        <dbReference type="Proteomes" id="UP000199245"/>
    </source>
</evidence>
<dbReference type="Proteomes" id="UP000199245">
    <property type="component" value="Unassembled WGS sequence"/>
</dbReference>
<name>A0A1G6KQG1_9BRAD</name>
<accession>A0A1G6KQG1</accession>
<dbReference type="EMBL" id="FMZW01000002">
    <property type="protein sequence ID" value="SDC32576.1"/>
    <property type="molecule type" value="Genomic_DNA"/>
</dbReference>
<protein>
    <submittedName>
        <fullName evidence="1">Uncharacterized protein</fullName>
    </submittedName>
</protein>
<dbReference type="AlphaFoldDB" id="A0A1G6KQG1"/>